<reference evidence="2" key="1">
    <citation type="submission" date="2018-05" db="EMBL/GenBank/DDBJ databases">
        <authorList>
            <person name="Lanie J.A."/>
            <person name="Ng W.-L."/>
            <person name="Kazmierczak K.M."/>
            <person name="Andrzejewski T.M."/>
            <person name="Davidsen T.M."/>
            <person name="Wayne K.J."/>
            <person name="Tettelin H."/>
            <person name="Glass J.I."/>
            <person name="Rusch D."/>
            <person name="Podicherti R."/>
            <person name="Tsui H.-C.T."/>
            <person name="Winkler M.E."/>
        </authorList>
    </citation>
    <scope>NUCLEOTIDE SEQUENCE</scope>
</reference>
<dbReference type="InterPro" id="IPR050503">
    <property type="entry name" value="cAMP-dep_PK_reg_su-like"/>
</dbReference>
<accession>A0A382QCH4</accession>
<sequence length="83" mass="9317">MKRLYFKSGEVVIREGEYSTDAYFIESGEVSILKGKEEVATLKQNATFGEIGCLEHKPRTATVVALTPLTLRVLKEEDAIKLR</sequence>
<dbReference type="EMBL" id="UINC01113225">
    <property type="protein sequence ID" value="SVC82690.1"/>
    <property type="molecule type" value="Genomic_DNA"/>
</dbReference>
<dbReference type="PANTHER" id="PTHR11635:SF152">
    <property type="entry name" value="CAMP-DEPENDENT PROTEIN KINASE TYPE I REGULATORY SUBUNIT-RELATED"/>
    <property type="match status" value="1"/>
</dbReference>
<dbReference type="CDD" id="cd00038">
    <property type="entry name" value="CAP_ED"/>
    <property type="match status" value="1"/>
</dbReference>
<proteinExistence type="predicted"/>
<dbReference type="GO" id="GO:0005829">
    <property type="term" value="C:cytosol"/>
    <property type="evidence" value="ECO:0007669"/>
    <property type="project" value="TreeGrafter"/>
</dbReference>
<dbReference type="InterPro" id="IPR018490">
    <property type="entry name" value="cNMP-bd_dom_sf"/>
</dbReference>
<dbReference type="GO" id="GO:0005952">
    <property type="term" value="C:cAMP-dependent protein kinase complex"/>
    <property type="evidence" value="ECO:0007669"/>
    <property type="project" value="InterPro"/>
</dbReference>
<dbReference type="Pfam" id="PF00027">
    <property type="entry name" value="cNMP_binding"/>
    <property type="match status" value="1"/>
</dbReference>
<dbReference type="PANTHER" id="PTHR11635">
    <property type="entry name" value="CAMP-DEPENDENT PROTEIN KINASE REGULATORY CHAIN"/>
    <property type="match status" value="1"/>
</dbReference>
<dbReference type="SUPFAM" id="SSF51206">
    <property type="entry name" value="cAMP-binding domain-like"/>
    <property type="match status" value="1"/>
</dbReference>
<dbReference type="Gene3D" id="2.60.120.10">
    <property type="entry name" value="Jelly Rolls"/>
    <property type="match status" value="1"/>
</dbReference>
<dbReference type="InterPro" id="IPR014710">
    <property type="entry name" value="RmlC-like_jellyroll"/>
</dbReference>
<gene>
    <name evidence="2" type="ORF">METZ01_LOCUS335544</name>
</gene>
<dbReference type="PROSITE" id="PS50042">
    <property type="entry name" value="CNMP_BINDING_3"/>
    <property type="match status" value="1"/>
</dbReference>
<protein>
    <recommendedName>
        <fullName evidence="1">Cyclic nucleotide-binding domain-containing protein</fullName>
    </recommendedName>
</protein>
<organism evidence="2">
    <name type="scientific">marine metagenome</name>
    <dbReference type="NCBI Taxonomy" id="408172"/>
    <lineage>
        <taxon>unclassified sequences</taxon>
        <taxon>metagenomes</taxon>
        <taxon>ecological metagenomes</taxon>
    </lineage>
</organism>
<name>A0A382QCH4_9ZZZZ</name>
<evidence type="ECO:0000259" key="1">
    <source>
        <dbReference type="PROSITE" id="PS50042"/>
    </source>
</evidence>
<evidence type="ECO:0000313" key="2">
    <source>
        <dbReference type="EMBL" id="SVC82690.1"/>
    </source>
</evidence>
<dbReference type="AlphaFoldDB" id="A0A382QCH4"/>
<dbReference type="InterPro" id="IPR000595">
    <property type="entry name" value="cNMP-bd_dom"/>
</dbReference>
<feature type="domain" description="Cyclic nucleotide-binding" evidence="1">
    <location>
        <begin position="1"/>
        <end position="83"/>
    </location>
</feature>
<dbReference type="PRINTS" id="PR00103">
    <property type="entry name" value="CAMPKINASE"/>
</dbReference>